<dbReference type="Gene3D" id="1.10.150.20">
    <property type="entry name" value="5' to 3' exonuclease, C-terminal subdomain"/>
    <property type="match status" value="2"/>
</dbReference>
<reference evidence="21" key="1">
    <citation type="submission" date="2018-02" db="EMBL/GenBank/DDBJ databases">
        <authorList>
            <person name="Clavel T."/>
            <person name="Strowig T."/>
        </authorList>
    </citation>
    <scope>NUCLEOTIDE SEQUENCE [LARGE SCALE GENOMIC DNA]</scope>
    <source>
        <strain evidence="21">DSM 100764</strain>
    </source>
</reference>
<dbReference type="Gene3D" id="1.20.1060.10">
    <property type="entry name" value="Taq DNA Polymerase, Chain T, domain 4"/>
    <property type="match status" value="1"/>
</dbReference>
<evidence type="ECO:0000256" key="9">
    <source>
        <dbReference type="ARBA" id="ARBA00022801"/>
    </source>
</evidence>
<dbReference type="EC" id="2.7.7.7" evidence="2 15"/>
<dbReference type="CDD" id="cd09859">
    <property type="entry name" value="PIN_53EXO"/>
    <property type="match status" value="1"/>
</dbReference>
<evidence type="ECO:0000256" key="15">
    <source>
        <dbReference type="NCBIfam" id="TIGR00593"/>
    </source>
</evidence>
<keyword evidence="13 16" id="KW-0234">DNA repair</keyword>
<dbReference type="NCBIfam" id="NF004397">
    <property type="entry name" value="PRK05755.1"/>
    <property type="match status" value="1"/>
</dbReference>
<dbReference type="Gene3D" id="3.30.70.370">
    <property type="match status" value="1"/>
</dbReference>
<feature type="domain" description="3'-5' exonuclease" evidence="17">
    <location>
        <begin position="332"/>
        <end position="512"/>
    </location>
</feature>
<dbReference type="GO" id="GO:0006302">
    <property type="term" value="P:double-strand break repair"/>
    <property type="evidence" value="ECO:0007669"/>
    <property type="project" value="TreeGrafter"/>
</dbReference>
<dbReference type="InterPro" id="IPR008918">
    <property type="entry name" value="HhH2"/>
</dbReference>
<comment type="catalytic activity">
    <reaction evidence="14 16">
        <text>DNA(n) + a 2'-deoxyribonucleoside 5'-triphosphate = DNA(n+1) + diphosphate</text>
        <dbReference type="Rhea" id="RHEA:22508"/>
        <dbReference type="Rhea" id="RHEA-COMP:17339"/>
        <dbReference type="Rhea" id="RHEA-COMP:17340"/>
        <dbReference type="ChEBI" id="CHEBI:33019"/>
        <dbReference type="ChEBI" id="CHEBI:61560"/>
        <dbReference type="ChEBI" id="CHEBI:173112"/>
        <dbReference type="EC" id="2.7.7.7"/>
    </reaction>
</comment>
<dbReference type="AlphaFoldDB" id="A0A2V1IQM2"/>
<dbReference type="InterPro" id="IPR012337">
    <property type="entry name" value="RNaseH-like_sf"/>
</dbReference>
<organism evidence="20 21">
    <name type="scientific">Paramuribaculum intestinale</name>
    <dbReference type="NCBI Taxonomy" id="2094151"/>
    <lineage>
        <taxon>Bacteria</taxon>
        <taxon>Pseudomonadati</taxon>
        <taxon>Bacteroidota</taxon>
        <taxon>Bacteroidia</taxon>
        <taxon>Bacteroidales</taxon>
        <taxon>Muribaculaceae</taxon>
        <taxon>Paramuribaculum</taxon>
    </lineage>
</organism>
<dbReference type="PANTHER" id="PTHR10133:SF27">
    <property type="entry name" value="DNA POLYMERASE NU"/>
    <property type="match status" value="1"/>
</dbReference>
<dbReference type="InterPro" id="IPR018320">
    <property type="entry name" value="DNA_polymerase_1"/>
</dbReference>
<dbReference type="InterPro" id="IPR002298">
    <property type="entry name" value="DNA_polymerase_A"/>
</dbReference>
<dbReference type="PANTHER" id="PTHR10133">
    <property type="entry name" value="DNA POLYMERASE I"/>
    <property type="match status" value="1"/>
</dbReference>
<dbReference type="Gene3D" id="3.40.50.1010">
    <property type="entry name" value="5'-nuclease"/>
    <property type="match status" value="1"/>
</dbReference>
<evidence type="ECO:0000256" key="7">
    <source>
        <dbReference type="ARBA" id="ARBA00022722"/>
    </source>
</evidence>
<comment type="function">
    <text evidence="16">In addition to polymerase activity, this DNA polymerase exhibits 3'-5' and 5'-3' exonuclease activity.</text>
</comment>
<evidence type="ECO:0000256" key="8">
    <source>
        <dbReference type="ARBA" id="ARBA00022763"/>
    </source>
</evidence>
<evidence type="ECO:0000256" key="16">
    <source>
        <dbReference type="RuleBase" id="RU004460"/>
    </source>
</evidence>
<dbReference type="FunFam" id="1.20.1060.10:FF:000001">
    <property type="entry name" value="DNA polymerase I"/>
    <property type="match status" value="1"/>
</dbReference>
<evidence type="ECO:0000313" key="21">
    <source>
        <dbReference type="Proteomes" id="UP000244925"/>
    </source>
</evidence>
<dbReference type="Pfam" id="PF01612">
    <property type="entry name" value="DNA_pol_A_exo1"/>
    <property type="match status" value="1"/>
</dbReference>
<dbReference type="SUPFAM" id="SSF88723">
    <property type="entry name" value="PIN domain-like"/>
    <property type="match status" value="1"/>
</dbReference>
<dbReference type="InterPro" id="IPR002421">
    <property type="entry name" value="5-3_exonuclease"/>
</dbReference>
<dbReference type="SUPFAM" id="SSF47807">
    <property type="entry name" value="5' to 3' exonuclease, C-terminal subdomain"/>
    <property type="match status" value="1"/>
</dbReference>
<evidence type="ECO:0000259" key="19">
    <source>
        <dbReference type="SMART" id="SM00482"/>
    </source>
</evidence>
<dbReference type="Gene3D" id="3.30.420.10">
    <property type="entry name" value="Ribonuclease H-like superfamily/Ribonuclease H"/>
    <property type="match status" value="1"/>
</dbReference>
<dbReference type="CDD" id="cd09898">
    <property type="entry name" value="H3TH_53EXO"/>
    <property type="match status" value="1"/>
</dbReference>
<dbReference type="FunFam" id="1.10.150.20:FF:000002">
    <property type="entry name" value="DNA polymerase I"/>
    <property type="match status" value="1"/>
</dbReference>
<dbReference type="GO" id="GO:0003887">
    <property type="term" value="F:DNA-directed DNA polymerase activity"/>
    <property type="evidence" value="ECO:0007669"/>
    <property type="project" value="UniProtKB-UniRule"/>
</dbReference>
<dbReference type="InterPro" id="IPR001098">
    <property type="entry name" value="DNA-dir_DNA_pol_A_palm_dom"/>
</dbReference>
<gene>
    <name evidence="16" type="primary">polA</name>
    <name evidence="20" type="ORF">C5O25_09755</name>
</gene>
<dbReference type="SMART" id="SM00474">
    <property type="entry name" value="35EXOc"/>
    <property type="match status" value="1"/>
</dbReference>
<dbReference type="InterPro" id="IPR019760">
    <property type="entry name" value="DNA-dir_DNA_pol_A_CS"/>
</dbReference>
<evidence type="ECO:0000256" key="3">
    <source>
        <dbReference type="ARBA" id="ARBA00020311"/>
    </source>
</evidence>
<evidence type="ECO:0000256" key="13">
    <source>
        <dbReference type="ARBA" id="ARBA00023204"/>
    </source>
</evidence>
<protein>
    <recommendedName>
        <fullName evidence="3 15">DNA polymerase I</fullName>
        <ecNumber evidence="2 15">2.7.7.7</ecNumber>
    </recommendedName>
</protein>
<keyword evidence="7" id="KW-0540">Nuclease</keyword>
<dbReference type="InterPro" id="IPR036279">
    <property type="entry name" value="5-3_exonuclease_C_sf"/>
</dbReference>
<dbReference type="InterPro" id="IPR029060">
    <property type="entry name" value="PIN-like_dom_sf"/>
</dbReference>
<keyword evidence="6 16" id="KW-0235">DNA replication</keyword>
<dbReference type="CDD" id="cd08637">
    <property type="entry name" value="DNA_pol_A_pol_I_C"/>
    <property type="match status" value="1"/>
</dbReference>
<dbReference type="RefSeq" id="WP_107036554.1">
    <property type="nucleotide sequence ID" value="NZ_CP098825.1"/>
</dbReference>
<name>A0A2V1IQM2_9BACT</name>
<dbReference type="InterPro" id="IPR036397">
    <property type="entry name" value="RNaseH_sf"/>
</dbReference>
<dbReference type="Pfam" id="PF00476">
    <property type="entry name" value="DNA_pol_A"/>
    <property type="match status" value="1"/>
</dbReference>
<evidence type="ECO:0000256" key="14">
    <source>
        <dbReference type="ARBA" id="ARBA00049244"/>
    </source>
</evidence>
<dbReference type="SUPFAM" id="SSF56672">
    <property type="entry name" value="DNA/RNA polymerases"/>
    <property type="match status" value="1"/>
</dbReference>
<dbReference type="Pfam" id="PF02739">
    <property type="entry name" value="5_3_exonuc_N"/>
    <property type="match status" value="1"/>
</dbReference>
<evidence type="ECO:0000259" key="17">
    <source>
        <dbReference type="SMART" id="SM00474"/>
    </source>
</evidence>
<evidence type="ECO:0000313" key="20">
    <source>
        <dbReference type="EMBL" id="PWB06670.1"/>
    </source>
</evidence>
<keyword evidence="11 16" id="KW-0239">DNA-directed DNA polymerase</keyword>
<keyword evidence="8 16" id="KW-0227">DNA damage</keyword>
<evidence type="ECO:0000256" key="6">
    <source>
        <dbReference type="ARBA" id="ARBA00022705"/>
    </source>
</evidence>
<proteinExistence type="inferred from homology"/>
<comment type="similarity">
    <text evidence="1 16">Belongs to the DNA polymerase type-A family.</text>
</comment>
<dbReference type="Proteomes" id="UP000244925">
    <property type="component" value="Unassembled WGS sequence"/>
</dbReference>
<dbReference type="SMART" id="SM00482">
    <property type="entry name" value="POLAc"/>
    <property type="match status" value="1"/>
</dbReference>
<dbReference type="InterPro" id="IPR020046">
    <property type="entry name" value="5-3_exonucl_a-hlix_arch_N"/>
</dbReference>
<evidence type="ECO:0000256" key="1">
    <source>
        <dbReference type="ARBA" id="ARBA00007705"/>
    </source>
</evidence>
<dbReference type="NCBIfam" id="TIGR00593">
    <property type="entry name" value="pola"/>
    <property type="match status" value="1"/>
</dbReference>
<keyword evidence="9 16" id="KW-0378">Hydrolase</keyword>
<dbReference type="CDD" id="cd06140">
    <property type="entry name" value="DNA_polA_I_Bacillus_like_exo"/>
    <property type="match status" value="1"/>
</dbReference>
<feature type="domain" description="5'-3' exonuclease" evidence="18">
    <location>
        <begin position="2"/>
        <end position="265"/>
    </location>
</feature>
<evidence type="ECO:0000256" key="4">
    <source>
        <dbReference type="ARBA" id="ARBA00022679"/>
    </source>
</evidence>
<dbReference type="Pfam" id="PF01367">
    <property type="entry name" value="5_3_exonuc"/>
    <property type="match status" value="1"/>
</dbReference>
<dbReference type="SMART" id="SM00279">
    <property type="entry name" value="HhH2"/>
    <property type="match status" value="1"/>
</dbReference>
<keyword evidence="4 16" id="KW-0808">Transferase</keyword>
<dbReference type="InterPro" id="IPR020045">
    <property type="entry name" value="DNA_polI_H3TH"/>
</dbReference>
<evidence type="ECO:0000256" key="11">
    <source>
        <dbReference type="ARBA" id="ARBA00022932"/>
    </source>
</evidence>
<dbReference type="GeneID" id="93424808"/>
<evidence type="ECO:0000256" key="10">
    <source>
        <dbReference type="ARBA" id="ARBA00022839"/>
    </source>
</evidence>
<sequence length="923" mass="102974">MMHQRLFLLDAYALIYRAYYAMIRSPRITSKGFNTSAIFGFVNTLNEVLNKEQPTHIAVCFDPAGPTFRHEAYEDYKAQREKQPEDITLSVPWIKEILQAMHIPVVEVPGYEADDVIGTLSAIAEREGFDTYMMTPDKDYGQLVTDHVKMYRPSLRGEGFEIRGPEEVCARYGIERPSQVIDLLALEGDTSDNIPGCPGIGEKTAAKLIQAYGSVENLIANSGQLTGATRKRVEDNKEQIEFSKFLATIKTDVPLPEDITPQAMTRSEPDYQTLAEIYRKLEFRTFIKRMESAGQLAAPHPAEPAADGFVGSLFDEPAEQSASNLTTTPHNYTCITDNKTLQTAVDEALTNISPIGITVYAPGESAMSAPWLGIAVSPAEGKAFYAVVPAENTDKATRKEFFGLISRLAASPATIISHDVKRAMIVLRRHGIRLTDNYYDTSLAHYLIDPETTHRIAGLAFRYLKYNMAEQPDDRTGLKRFQPIAPQEAATVMCEHADITLRLYSLLNGEVENQGLMPLLNDIELPLVKVLAEMEYTGVRIDSDVLDDMSVRFTKRLDEMETEIFRLAGERFNLASPMQVGRMLFEKLQIDSNGKRTKKGGYSTTEEILEKLRPTHAIVDLILRHRALKKLLTTYVNALPGMVNRHTGKIHTSYNQTVTATGRISSANPNLQNIPIRSDDGREIRSAFVADPGDIIMSADYSQIELRLIADLSGDPDMIEAFGSGEDIHRATAAKIYHVAPSDVSDTQRRNAKTANFGIIYGISAFGLSERLGIPRSEARDLIEGYFATYPRIRAYMEENVDGARRNGYVTTVMGRKRFLPEINSRNATVRNYAERNAVNAPIQGSAADIIKRAMVDIYHAIGEAGLKSRMIMQVHDELVFNVIPDELPQLQEIVCRLMEQAYVGRVRLEVAAGSGRTWLEAH</sequence>
<keyword evidence="10 16" id="KW-0269">Exonuclease</keyword>
<evidence type="ECO:0000259" key="18">
    <source>
        <dbReference type="SMART" id="SM00475"/>
    </source>
</evidence>
<dbReference type="SMART" id="SM00475">
    <property type="entry name" value="53EXOc"/>
    <property type="match status" value="1"/>
</dbReference>
<dbReference type="GO" id="GO:0006261">
    <property type="term" value="P:DNA-templated DNA replication"/>
    <property type="evidence" value="ECO:0007669"/>
    <property type="project" value="UniProtKB-UniRule"/>
</dbReference>
<keyword evidence="12 16" id="KW-0238">DNA-binding</keyword>
<feature type="domain" description="DNA-directed DNA polymerase family A palm" evidence="19">
    <location>
        <begin position="681"/>
        <end position="887"/>
    </location>
</feature>
<dbReference type="GO" id="GO:0008409">
    <property type="term" value="F:5'-3' exonuclease activity"/>
    <property type="evidence" value="ECO:0007669"/>
    <property type="project" value="UniProtKB-UniRule"/>
</dbReference>
<dbReference type="InterPro" id="IPR002562">
    <property type="entry name" value="3'-5'_exonuclease_dom"/>
</dbReference>
<evidence type="ECO:0000256" key="5">
    <source>
        <dbReference type="ARBA" id="ARBA00022695"/>
    </source>
</evidence>
<comment type="caution">
    <text evidence="20">The sequence shown here is derived from an EMBL/GenBank/DDBJ whole genome shotgun (WGS) entry which is preliminary data.</text>
</comment>
<evidence type="ECO:0000256" key="2">
    <source>
        <dbReference type="ARBA" id="ARBA00012417"/>
    </source>
</evidence>
<dbReference type="SUPFAM" id="SSF53098">
    <property type="entry name" value="Ribonuclease H-like"/>
    <property type="match status" value="1"/>
</dbReference>
<keyword evidence="5 16" id="KW-0548">Nucleotidyltransferase</keyword>
<dbReference type="PRINTS" id="PR00868">
    <property type="entry name" value="DNAPOLI"/>
</dbReference>
<dbReference type="EMBL" id="PUBV01000021">
    <property type="protein sequence ID" value="PWB06670.1"/>
    <property type="molecule type" value="Genomic_DNA"/>
</dbReference>
<keyword evidence="21" id="KW-1185">Reference proteome</keyword>
<accession>A0A2V1IQM2</accession>
<dbReference type="GO" id="GO:0003677">
    <property type="term" value="F:DNA binding"/>
    <property type="evidence" value="ECO:0007669"/>
    <property type="project" value="UniProtKB-UniRule"/>
</dbReference>
<dbReference type="InterPro" id="IPR043502">
    <property type="entry name" value="DNA/RNA_pol_sf"/>
</dbReference>
<dbReference type="FunFam" id="1.10.150.20:FF:000003">
    <property type="entry name" value="DNA polymerase I"/>
    <property type="match status" value="1"/>
</dbReference>
<evidence type="ECO:0000256" key="12">
    <source>
        <dbReference type="ARBA" id="ARBA00023125"/>
    </source>
</evidence>
<dbReference type="PROSITE" id="PS00447">
    <property type="entry name" value="DNA_POLYMERASE_A"/>
    <property type="match status" value="1"/>
</dbReference>
<dbReference type="GO" id="GO:0008408">
    <property type="term" value="F:3'-5' exonuclease activity"/>
    <property type="evidence" value="ECO:0007669"/>
    <property type="project" value="UniProtKB-UniRule"/>
</dbReference>